<dbReference type="AlphaFoldDB" id="A0A133KU09"/>
<evidence type="ECO:0000313" key="2">
    <source>
        <dbReference type="Proteomes" id="UP000070376"/>
    </source>
</evidence>
<protein>
    <submittedName>
        <fullName evidence="1">Uncharacterized protein</fullName>
    </submittedName>
</protein>
<accession>A0A133KU09</accession>
<dbReference type="EMBL" id="LRPN01000048">
    <property type="protein sequence ID" value="KWZ82780.1"/>
    <property type="molecule type" value="Genomic_DNA"/>
</dbReference>
<dbReference type="PATRIC" id="fig|1398.22.peg.1547"/>
<dbReference type="Pfam" id="PF14165">
    <property type="entry name" value="YtzH"/>
    <property type="match status" value="1"/>
</dbReference>
<dbReference type="InterPro" id="IPR025547">
    <property type="entry name" value="YtzH"/>
</dbReference>
<organism evidence="1 2">
    <name type="scientific">Heyndrickxia coagulans</name>
    <name type="common">Weizmannia coagulans</name>
    <dbReference type="NCBI Taxonomy" id="1398"/>
    <lineage>
        <taxon>Bacteria</taxon>
        <taxon>Bacillati</taxon>
        <taxon>Bacillota</taxon>
        <taxon>Bacilli</taxon>
        <taxon>Bacillales</taxon>
        <taxon>Bacillaceae</taxon>
        <taxon>Heyndrickxia</taxon>
    </lineage>
</organism>
<evidence type="ECO:0000313" key="1">
    <source>
        <dbReference type="EMBL" id="KWZ82780.1"/>
    </source>
</evidence>
<reference evidence="2" key="1">
    <citation type="submission" date="2016-01" db="EMBL/GenBank/DDBJ databases">
        <authorList>
            <person name="Mitreva M."/>
            <person name="Pepin K.H."/>
            <person name="Mihindukulasuriya K.A."/>
            <person name="Fulton R."/>
            <person name="Fronick C."/>
            <person name="O'Laughlin M."/>
            <person name="Miner T."/>
            <person name="Herter B."/>
            <person name="Rosa B.A."/>
            <person name="Cordes M."/>
            <person name="Tomlinson C."/>
            <person name="Wollam A."/>
            <person name="Palsikar V.B."/>
            <person name="Mardis E.R."/>
            <person name="Wilson R.K."/>
        </authorList>
    </citation>
    <scope>NUCLEOTIDE SEQUENCE [LARGE SCALE GENOMIC DNA]</scope>
    <source>
        <strain evidence="2">GED7749B</strain>
    </source>
</reference>
<name>A0A133KU09_HEYCO</name>
<proteinExistence type="predicted"/>
<sequence length="116" mass="13153">MEVPVQGLHAHVNSCISLVKDVFHLALSHRDQLTLLTDILYDHQTDCCGSVSECEQLERLVKSLLVNPAVANDMKQTLTDVYSYSQAGKYAQHLDDHIEAHQNKLGEWVDQLNTYF</sequence>
<gene>
    <name evidence="1" type="ORF">HMPREF3213_01540</name>
</gene>
<comment type="caution">
    <text evidence="1">The sequence shown here is derived from an EMBL/GenBank/DDBJ whole genome shotgun (WGS) entry which is preliminary data.</text>
</comment>
<dbReference type="Proteomes" id="UP000070376">
    <property type="component" value="Unassembled WGS sequence"/>
</dbReference>